<evidence type="ECO:0000256" key="2">
    <source>
        <dbReference type="ARBA" id="ARBA00004286"/>
    </source>
</evidence>
<dbReference type="InterPro" id="IPR013783">
    <property type="entry name" value="Ig-like_fold"/>
</dbReference>
<dbReference type="Gene3D" id="2.60.40.340">
    <property type="entry name" value="Rel homology domain (RHD), DNA-binding domain"/>
    <property type="match status" value="1"/>
</dbReference>
<feature type="compositionally biased region" description="Polar residues" evidence="21">
    <location>
        <begin position="951"/>
        <end position="960"/>
    </location>
</feature>
<reference evidence="24" key="1">
    <citation type="submission" date="2025-08" db="UniProtKB">
        <authorList>
            <consortium name="RefSeq"/>
        </authorList>
    </citation>
    <scope>IDENTIFICATION</scope>
</reference>
<dbReference type="Pfam" id="PF16179">
    <property type="entry name" value="RHD_dimer"/>
    <property type="match status" value="1"/>
</dbReference>
<dbReference type="InterPro" id="IPR037059">
    <property type="entry name" value="RHD_DNA_bind_dom_sf"/>
</dbReference>
<evidence type="ECO:0000256" key="7">
    <source>
        <dbReference type="ARBA" id="ARBA00022553"/>
    </source>
</evidence>
<dbReference type="GO" id="GO:0045944">
    <property type="term" value="P:positive regulation of transcription by RNA polymerase II"/>
    <property type="evidence" value="ECO:0007669"/>
    <property type="project" value="UniProtKB-ARBA"/>
</dbReference>
<evidence type="ECO:0000313" key="24">
    <source>
        <dbReference type="RefSeq" id="XP_030060521.1"/>
    </source>
</evidence>
<feature type="region of interest" description="Disordered" evidence="21">
    <location>
        <begin position="849"/>
        <end position="875"/>
    </location>
</feature>
<evidence type="ECO:0000256" key="5">
    <source>
        <dbReference type="ARBA" id="ARBA00022490"/>
    </source>
</evidence>
<dbReference type="CDD" id="cd07882">
    <property type="entry name" value="RHD-n_TonEBP"/>
    <property type="match status" value="1"/>
</dbReference>
<dbReference type="InterPro" id="IPR032397">
    <property type="entry name" value="RHD_dimer"/>
</dbReference>
<evidence type="ECO:0000256" key="16">
    <source>
        <dbReference type="ARBA" id="ARBA00023242"/>
    </source>
</evidence>
<feature type="region of interest" description="Disordered" evidence="21">
    <location>
        <begin position="951"/>
        <end position="989"/>
    </location>
</feature>
<evidence type="ECO:0000256" key="10">
    <source>
        <dbReference type="ARBA" id="ARBA00022843"/>
    </source>
</evidence>
<evidence type="ECO:0000259" key="22">
    <source>
        <dbReference type="PROSITE" id="PS50254"/>
    </source>
</evidence>
<feature type="compositionally biased region" description="Low complexity" evidence="21">
    <location>
        <begin position="961"/>
        <end position="979"/>
    </location>
</feature>
<evidence type="ECO:0000256" key="20">
    <source>
        <dbReference type="ARBA" id="ARBA00080722"/>
    </source>
</evidence>
<evidence type="ECO:0000256" key="4">
    <source>
        <dbReference type="ARBA" id="ARBA00022454"/>
    </source>
</evidence>
<evidence type="ECO:0000256" key="12">
    <source>
        <dbReference type="ARBA" id="ARBA00023015"/>
    </source>
</evidence>
<feature type="compositionally biased region" description="Low complexity" evidence="21">
    <location>
        <begin position="1290"/>
        <end position="1306"/>
    </location>
</feature>
<feature type="compositionally biased region" description="Low complexity" evidence="21">
    <location>
        <begin position="78"/>
        <end position="94"/>
    </location>
</feature>
<evidence type="ECO:0000256" key="6">
    <source>
        <dbReference type="ARBA" id="ARBA00022499"/>
    </source>
</evidence>
<dbReference type="CDD" id="cd01178">
    <property type="entry name" value="IPT_NFAT"/>
    <property type="match status" value="1"/>
</dbReference>
<keyword evidence="23" id="KW-1185">Reference proteome</keyword>
<feature type="region of interest" description="Disordered" evidence="21">
    <location>
        <begin position="193"/>
        <end position="239"/>
    </location>
</feature>
<keyword evidence="12" id="KW-0805">Transcription regulation</keyword>
<dbReference type="SMART" id="SM00429">
    <property type="entry name" value="IPT"/>
    <property type="match status" value="1"/>
</dbReference>
<feature type="region of interest" description="Disordered" evidence="21">
    <location>
        <begin position="1110"/>
        <end position="1130"/>
    </location>
</feature>
<comment type="subunit">
    <text evidence="18">Homodimer when bound to DNA, completely encircles its DNA target. Interacts with CIDEC; this interaction is direct and retains NFAT5 in the cytoplasm. Does not bind with Fos and Jun transcription factors. Interacts with DDX5 and DDX17; this interaction leads to DDX5/DDX17 recruitment to LNC2 and S100A4 promoters and NFAT5-mediated DDX5/DDX17-enhanced transactivation.</text>
</comment>
<name>A0A6P7Y6B5_9AMPH</name>
<sequence>MRSISEDVFAAPHLGCPWRLINFLSGRNQSSSHPIPAGESVYDLLPKELQLPPARETSVALMSQTSGGEVASPPPAGVAPDASSSSSSSSMGGACSSFTTISSHTIYSTSVTDSRAMQVESCTAVEVSNHGVSEKQLTSNTVRQHQSMPQRWTVLNISPPPEDLLDNSQMSCQDEGGGLDSELSSIWMEESTSNFSNMSTSSYNDNTEVPRKSRKRNSKQRPGVKHRDAEESNLDVFDADSARGPHYVLSQLSSDNKSNAQASNGTFDSQKGLGGKKSPMLCGQYPSKSEGKELKIIVQPETQHRARYLTEGSRGSVKDRTQQGFPTVKLEGHNEHVILQVFVGNDSGRVKPHGFYQACRVTGRNTTPCKEVDIEGTTVIEVGLDPSNDMTLAVDCVGVLKLRNADVEARIGIAGSKKKSTRARLVFRVNIPRKDGSLLTLQTTSSPILCTQPAGVPEILKKSLHSCTVKGDEEVFLIGKNFLKGSKVLFQENISDENSWKAEAEIDMELFHQNHLIVKVPPYHDQHITSPVSVGIYVVSNAGRSHEVQPFTYTPDTAGSLNINVKKEISNSSQPCSFEEAMKAIKATGYNLDSVKIVPSALVTPLLPTGMIKHEDMAPMEVTADQRSSAVFKTANVVRSTPQACESMSTSGSFHHPIPHLSSDGDKQTQMKAKVYNTENLTSIKTQDVSQPGTFQAVPPSNQLQNSDALLQQAAQFQTHESSSIEGLQSAGTVVTLSQLTETSQQSPLQEQAQTLQQIPSSIFSTAKNLSPLQNTIHQMQAGNFTTNASNSSSSNVDLVQQVLEAQQQLSSVLFSVSGNSENVQQSMTQEQMNAEMFQVGQIQTSAGSGLYSSSDNAVHSRSGSTESILSQTESSLSNQQQQAMETSATVVLEMQQSIHQTAAPMQSDLFPVSAPETRNIQQASVYQQPSHIMSALSSNEDIQMHCDMFSSPSVSGNENTSTTQQQVTSTSSTIYQTSAPGDEASGQSEQIQNNVFQTMVQMQHNRENQGHINLFSSTEGMIAVQTNGTQQQGSRLFQQTGEIMALQPGNFMQQSAHSQAPLFHSQNSLSEPQNMTQETQGSLFHSQNPASSPDQLQAPVFQSQNNIGMIQSSSLPPDSQSTSMFLSQSPLNSLHNNSISQEKQLSFFTNQNPLSPLQTATSTEQQTAFQQQAQIPHMQNSMHSQEQEQSSQQSLFQSLPSSQNQQGTIFPSQHSLVGMQNNSSSQEQQNVLFGNQSAITTMASQDQQSLLYNRSQNPLTTQEPQNQGLFHSQNSMTQITQEPQSMQFQHQSSVSSLQNSGSTQSEQQPSTIFHNSPQIQMVQGSPSSQDQQVTLFITAASMSVLQNSIAQQELEQTAIYSTASNMAGIQRSASPPHSQAALFHNPGSTISQLQNSPASSQQTSGIFLFGIQNDCGQLLTSTTVPEELMALRQAGQNQSEGSSVTTLLSQQLSENSSITTDQSMEKIDDLLVSLQNQGNNMTDSF</sequence>
<dbReference type="InterPro" id="IPR008366">
    <property type="entry name" value="NFAT"/>
</dbReference>
<keyword evidence="15" id="KW-0804">Transcription</keyword>
<comment type="function">
    <text evidence="17">Transcription factor involved, among others, in the transcriptional regulation of osmoprotective and inflammatory genes. Binds the DNA consensus sequence 5'-[ACT][AG]TGGAAA[CAT]A[TA][ATC][CA][ATG][GT][GAC][CG][CT]-3'. Mediates the transcriptional response to hypertonicity. Positively regulates the transcription of LCN2 and S100A4 genes; optimal transactivation of these genes requires the presence of DDX5/DDX17. Also involved in the DNA damage response by preventing formation of R-loops; R-loops are composed of a DNA:RNA hybrid and the associated non-template single-stranded DNA.</text>
</comment>
<feature type="region of interest" description="Disordered" evidence="21">
    <location>
        <begin position="253"/>
        <end position="285"/>
    </location>
</feature>
<dbReference type="InParanoid" id="A0A6P7Y6B5"/>
<evidence type="ECO:0000256" key="1">
    <source>
        <dbReference type="ARBA" id="ARBA00004123"/>
    </source>
</evidence>
<evidence type="ECO:0000256" key="13">
    <source>
        <dbReference type="ARBA" id="ARBA00023125"/>
    </source>
</evidence>
<dbReference type="PROSITE" id="PS50254">
    <property type="entry name" value="REL_2"/>
    <property type="match status" value="1"/>
</dbReference>
<dbReference type="InterPro" id="IPR015646">
    <property type="entry name" value="NFAT5_RHD_DNA-bd"/>
</dbReference>
<dbReference type="PANTHER" id="PTHR12533">
    <property type="entry name" value="NFAT"/>
    <property type="match status" value="1"/>
</dbReference>
<keyword evidence="7" id="KW-0597">Phosphoprotein</keyword>
<evidence type="ECO:0000256" key="15">
    <source>
        <dbReference type="ARBA" id="ARBA00023163"/>
    </source>
</evidence>
<feature type="region of interest" description="Disordered" evidence="21">
    <location>
        <begin position="57"/>
        <end position="94"/>
    </location>
</feature>
<evidence type="ECO:0000256" key="8">
    <source>
        <dbReference type="ARBA" id="ARBA00022763"/>
    </source>
</evidence>
<feature type="region of interest" description="Disordered" evidence="21">
    <location>
        <begin position="1153"/>
        <end position="1210"/>
    </location>
</feature>
<organism evidence="23 24">
    <name type="scientific">Microcaecilia unicolor</name>
    <dbReference type="NCBI Taxonomy" id="1415580"/>
    <lineage>
        <taxon>Eukaryota</taxon>
        <taxon>Metazoa</taxon>
        <taxon>Chordata</taxon>
        <taxon>Craniata</taxon>
        <taxon>Vertebrata</taxon>
        <taxon>Euteleostomi</taxon>
        <taxon>Amphibia</taxon>
        <taxon>Gymnophiona</taxon>
        <taxon>Siphonopidae</taxon>
        <taxon>Microcaecilia</taxon>
    </lineage>
</organism>
<feature type="compositionally biased region" description="Basic residues" evidence="21">
    <location>
        <begin position="212"/>
        <end position="224"/>
    </location>
</feature>
<dbReference type="InterPro" id="IPR008967">
    <property type="entry name" value="p53-like_TF_DNA-bd_sf"/>
</dbReference>
<keyword evidence="5" id="KW-0963">Cytoplasm</keyword>
<dbReference type="InterPro" id="IPR002909">
    <property type="entry name" value="IPT_dom"/>
</dbReference>
<dbReference type="GO" id="GO:0000978">
    <property type="term" value="F:RNA polymerase II cis-regulatory region sequence-specific DNA binding"/>
    <property type="evidence" value="ECO:0007669"/>
    <property type="project" value="InterPro"/>
</dbReference>
<dbReference type="Pfam" id="PF00554">
    <property type="entry name" value="RHD_DNA_bind"/>
    <property type="match status" value="1"/>
</dbReference>
<dbReference type="GO" id="GO:0033173">
    <property type="term" value="P:calcineurin-NFAT signaling cascade"/>
    <property type="evidence" value="ECO:0007669"/>
    <property type="project" value="TreeGrafter"/>
</dbReference>
<dbReference type="GO" id="GO:0005667">
    <property type="term" value="C:transcription regulator complex"/>
    <property type="evidence" value="ECO:0007669"/>
    <property type="project" value="TreeGrafter"/>
</dbReference>
<feature type="region of interest" description="Disordered" evidence="21">
    <location>
        <begin position="159"/>
        <end position="180"/>
    </location>
</feature>
<gene>
    <name evidence="24" type="primary">NFAT5</name>
</gene>
<keyword evidence="16" id="KW-0539">Nucleus</keyword>
<evidence type="ECO:0000256" key="17">
    <source>
        <dbReference type="ARBA" id="ARBA00055141"/>
    </source>
</evidence>
<keyword evidence="11" id="KW-0007">Acetylation</keyword>
<feature type="compositionally biased region" description="Low complexity" evidence="21">
    <location>
        <begin position="1159"/>
        <end position="1207"/>
    </location>
</feature>
<keyword evidence="13" id="KW-0238">DNA-binding</keyword>
<evidence type="ECO:0000256" key="3">
    <source>
        <dbReference type="ARBA" id="ARBA00004496"/>
    </source>
</evidence>
<protein>
    <recommendedName>
        <fullName evidence="19">Nuclear factor of activated T-cells 5</fullName>
    </recommendedName>
    <alternativeName>
        <fullName evidence="20">T-cell transcription factor NFAT5</fullName>
    </alternativeName>
</protein>
<dbReference type="SUPFAM" id="SSF49417">
    <property type="entry name" value="p53-like transcription factors"/>
    <property type="match status" value="1"/>
</dbReference>
<dbReference type="Proteomes" id="UP000515156">
    <property type="component" value="Chromosome 5"/>
</dbReference>
<dbReference type="PRINTS" id="PR01789">
    <property type="entry name" value="NUCFACTORATC"/>
</dbReference>
<evidence type="ECO:0000256" key="9">
    <source>
        <dbReference type="ARBA" id="ARBA00022765"/>
    </source>
</evidence>
<dbReference type="FunCoup" id="A0A6P7Y6B5">
    <property type="interactions" value="2659"/>
</dbReference>
<feature type="region of interest" description="Disordered" evidence="21">
    <location>
        <begin position="1281"/>
        <end position="1311"/>
    </location>
</feature>
<keyword evidence="6" id="KW-1017">Isopeptide bond</keyword>
<feature type="region of interest" description="Disordered" evidence="21">
    <location>
        <begin position="1067"/>
        <end position="1097"/>
    </location>
</feature>
<dbReference type="GO" id="GO:0006974">
    <property type="term" value="P:DNA damage response"/>
    <property type="evidence" value="ECO:0007669"/>
    <property type="project" value="UniProtKB-KW"/>
</dbReference>
<dbReference type="InterPro" id="IPR014756">
    <property type="entry name" value="Ig_E-set"/>
</dbReference>
<dbReference type="Gene3D" id="2.60.40.10">
    <property type="entry name" value="Immunoglobulins"/>
    <property type="match status" value="1"/>
</dbReference>
<comment type="subcellular location">
    <subcellularLocation>
        <location evidence="2">Chromosome</location>
    </subcellularLocation>
    <subcellularLocation>
        <location evidence="3">Cytoplasm</location>
    </subcellularLocation>
    <subcellularLocation>
        <location evidence="1">Nucleus</location>
    </subcellularLocation>
</comment>
<dbReference type="GO" id="GO:1902531">
    <property type="term" value="P:regulation of intracellular signal transduction"/>
    <property type="evidence" value="ECO:0007669"/>
    <property type="project" value="UniProtKB-ARBA"/>
</dbReference>
<dbReference type="OrthoDB" id="5346094at2759"/>
<keyword evidence="4" id="KW-0158">Chromosome</keyword>
<dbReference type="GO" id="GO:0005737">
    <property type="term" value="C:cytoplasm"/>
    <property type="evidence" value="ECO:0007669"/>
    <property type="project" value="UniProtKB-SubCell"/>
</dbReference>
<dbReference type="SUPFAM" id="SSF81296">
    <property type="entry name" value="E set domains"/>
    <property type="match status" value="1"/>
</dbReference>
<evidence type="ECO:0000256" key="19">
    <source>
        <dbReference type="ARBA" id="ARBA00072227"/>
    </source>
</evidence>
<dbReference type="GO" id="GO:0005634">
    <property type="term" value="C:nucleus"/>
    <property type="evidence" value="ECO:0007669"/>
    <property type="project" value="UniProtKB-SubCell"/>
</dbReference>
<feature type="compositionally biased region" description="Low complexity" evidence="21">
    <location>
        <begin position="193"/>
        <end position="202"/>
    </location>
</feature>
<accession>A0A6P7Y6B5</accession>
<dbReference type="GO" id="GO:0005694">
    <property type="term" value="C:chromosome"/>
    <property type="evidence" value="ECO:0007669"/>
    <property type="project" value="UniProtKB-SubCell"/>
</dbReference>
<dbReference type="GeneID" id="115470996"/>
<keyword evidence="10" id="KW-0832">Ubl conjugation</keyword>
<dbReference type="KEGG" id="muo:115470996"/>
<feature type="compositionally biased region" description="Low complexity" evidence="21">
    <location>
        <begin position="1112"/>
        <end position="1124"/>
    </location>
</feature>
<evidence type="ECO:0000256" key="21">
    <source>
        <dbReference type="SAM" id="MobiDB-lite"/>
    </source>
</evidence>
<evidence type="ECO:0000256" key="11">
    <source>
        <dbReference type="ARBA" id="ARBA00022990"/>
    </source>
</evidence>
<dbReference type="PANTHER" id="PTHR12533:SF10">
    <property type="entry name" value="NUCLEAR FACTOR OF ACTIVATED T-CELLS 5"/>
    <property type="match status" value="1"/>
</dbReference>
<dbReference type="FunFam" id="2.60.40.10:FF:000174">
    <property type="entry name" value="Nuclear factor of activated T-cells 5, tonicity-responsive"/>
    <property type="match status" value="1"/>
</dbReference>
<dbReference type="CTD" id="10725"/>
<evidence type="ECO:0000256" key="18">
    <source>
        <dbReference type="ARBA" id="ARBA00065799"/>
    </source>
</evidence>
<keyword evidence="9" id="KW-0013">ADP-ribosylation</keyword>
<keyword evidence="14" id="KW-0010">Activator</keyword>
<feature type="compositionally biased region" description="Polar residues" evidence="21">
    <location>
        <begin position="253"/>
        <end position="269"/>
    </location>
</feature>
<feature type="domain" description="RHD" evidence="22">
    <location>
        <begin position="276"/>
        <end position="455"/>
    </location>
</feature>
<dbReference type="InterPro" id="IPR011539">
    <property type="entry name" value="RHD_DNA_bind_dom"/>
</dbReference>
<evidence type="ECO:0000313" key="23">
    <source>
        <dbReference type="Proteomes" id="UP000515156"/>
    </source>
</evidence>
<proteinExistence type="predicted"/>
<dbReference type="FunFam" id="2.60.40.340:FF:000002">
    <property type="entry name" value="Nuclear factor of activated T-cells 5, tonicity-responsive"/>
    <property type="match status" value="1"/>
</dbReference>
<dbReference type="GO" id="GO:0000981">
    <property type="term" value="F:DNA-binding transcription factor activity, RNA polymerase II-specific"/>
    <property type="evidence" value="ECO:0007669"/>
    <property type="project" value="TreeGrafter"/>
</dbReference>
<dbReference type="RefSeq" id="XP_030060521.1">
    <property type="nucleotide sequence ID" value="XM_030204661.1"/>
</dbReference>
<keyword evidence="8" id="KW-0227">DNA damage</keyword>
<evidence type="ECO:0000256" key="14">
    <source>
        <dbReference type="ARBA" id="ARBA00023159"/>
    </source>
</evidence>
<dbReference type="GO" id="GO:0010467">
    <property type="term" value="P:gene expression"/>
    <property type="evidence" value="ECO:0007669"/>
    <property type="project" value="UniProtKB-ARBA"/>
</dbReference>